<dbReference type="WBParaSite" id="GPUH_0001387701-mRNA-1">
    <property type="protein sequence ID" value="GPUH_0001387701-mRNA-1"/>
    <property type="gene ID" value="GPUH_0001387701"/>
</dbReference>
<name>A0A183DYS1_9BILA</name>
<accession>A0A183DYS1</accession>
<dbReference type="EMBL" id="UYRT01080652">
    <property type="protein sequence ID" value="VDN23135.1"/>
    <property type="molecule type" value="Genomic_DNA"/>
</dbReference>
<dbReference type="Pfam" id="PF00024">
    <property type="entry name" value="PAN_1"/>
    <property type="match status" value="1"/>
</dbReference>
<reference evidence="2 3" key="2">
    <citation type="submission" date="2018-11" db="EMBL/GenBank/DDBJ databases">
        <authorList>
            <consortium name="Pathogen Informatics"/>
        </authorList>
    </citation>
    <scope>NUCLEOTIDE SEQUENCE [LARGE SCALE GENOMIC DNA]</scope>
</reference>
<dbReference type="AlphaFoldDB" id="A0A183DYS1"/>
<reference evidence="4" key="1">
    <citation type="submission" date="2016-06" db="UniProtKB">
        <authorList>
            <consortium name="WormBaseParasite"/>
        </authorList>
    </citation>
    <scope>IDENTIFICATION</scope>
</reference>
<dbReference type="Proteomes" id="UP000271098">
    <property type="component" value="Unassembled WGS sequence"/>
</dbReference>
<evidence type="ECO:0000313" key="2">
    <source>
        <dbReference type="EMBL" id="VDN23135.1"/>
    </source>
</evidence>
<sequence>MYSTLAEPHGSGSLIENDDSIYAEKFCLPATRSSCQEDEIFILHVQKKIGNAAIDVKTANSITGCLQHCLELKRCKSAGFDSEHRRCYLYEISVGDSPNIVVPADAGWVLIESGCKNVRRKSAVRSYHQFDTDVIDSTEIQWAEWSLCQFKENGKMMRIRTRNCGDDCPDGGMQIEFC</sequence>
<dbReference type="OrthoDB" id="5793255at2759"/>
<proteinExistence type="predicted"/>
<evidence type="ECO:0000259" key="1">
    <source>
        <dbReference type="PROSITE" id="PS50948"/>
    </source>
</evidence>
<gene>
    <name evidence="2" type="ORF">GPUH_LOCUS13862</name>
</gene>
<dbReference type="SMART" id="SM00473">
    <property type="entry name" value="PAN_AP"/>
    <property type="match status" value="1"/>
</dbReference>
<organism evidence="4">
    <name type="scientific">Gongylonema pulchrum</name>
    <dbReference type="NCBI Taxonomy" id="637853"/>
    <lineage>
        <taxon>Eukaryota</taxon>
        <taxon>Metazoa</taxon>
        <taxon>Ecdysozoa</taxon>
        <taxon>Nematoda</taxon>
        <taxon>Chromadorea</taxon>
        <taxon>Rhabditida</taxon>
        <taxon>Spirurina</taxon>
        <taxon>Spiruromorpha</taxon>
        <taxon>Spiruroidea</taxon>
        <taxon>Gongylonematidae</taxon>
        <taxon>Gongylonema</taxon>
    </lineage>
</organism>
<protein>
    <submittedName>
        <fullName evidence="4">Apple domain-containing protein</fullName>
    </submittedName>
</protein>
<evidence type="ECO:0000313" key="4">
    <source>
        <dbReference type="WBParaSite" id="GPUH_0001387701-mRNA-1"/>
    </source>
</evidence>
<dbReference type="InterPro" id="IPR003609">
    <property type="entry name" value="Pan_app"/>
</dbReference>
<feature type="domain" description="Apple" evidence="1">
    <location>
        <begin position="35"/>
        <end position="115"/>
    </location>
</feature>
<keyword evidence="3" id="KW-1185">Reference proteome</keyword>
<dbReference type="PROSITE" id="PS50948">
    <property type="entry name" value="PAN"/>
    <property type="match status" value="1"/>
</dbReference>
<dbReference type="Gene3D" id="3.50.4.10">
    <property type="entry name" value="Hepatocyte Growth Factor"/>
    <property type="match status" value="1"/>
</dbReference>
<evidence type="ECO:0000313" key="3">
    <source>
        <dbReference type="Proteomes" id="UP000271098"/>
    </source>
</evidence>
<dbReference type="SUPFAM" id="SSF57414">
    <property type="entry name" value="Hairpin loop containing domain-like"/>
    <property type="match status" value="1"/>
</dbReference>